<reference evidence="2 3" key="1">
    <citation type="submission" date="2015-12" db="EMBL/GenBank/DDBJ databases">
        <title>Draft genome sequence of Moniliophthora roreri, the causal agent of frosty pod rot of cacao.</title>
        <authorList>
            <person name="Aime M.C."/>
            <person name="Diaz-Valderrama J.R."/>
            <person name="Kijpornyongpan T."/>
            <person name="Phillips-Mora W."/>
        </authorList>
    </citation>
    <scope>NUCLEOTIDE SEQUENCE [LARGE SCALE GENOMIC DNA]</scope>
    <source>
        <strain evidence="2 3">MCA 2952</strain>
    </source>
</reference>
<dbReference type="EMBL" id="LATX01001400">
    <property type="protein sequence ID" value="KTB41980.1"/>
    <property type="molecule type" value="Genomic_DNA"/>
</dbReference>
<comment type="caution">
    <text evidence="2">The sequence shown here is derived from an EMBL/GenBank/DDBJ whole genome shotgun (WGS) entry which is preliminary data.</text>
</comment>
<proteinExistence type="predicted"/>
<dbReference type="Proteomes" id="UP000054988">
    <property type="component" value="Unassembled WGS sequence"/>
</dbReference>
<dbReference type="eggNOG" id="ENOG502T110">
    <property type="taxonomic scope" value="Eukaryota"/>
</dbReference>
<name>A0A0W0G093_MONRR</name>
<protein>
    <submittedName>
        <fullName evidence="2">Uncharacterized protein</fullName>
    </submittedName>
</protein>
<evidence type="ECO:0000313" key="3">
    <source>
        <dbReference type="Proteomes" id="UP000054988"/>
    </source>
</evidence>
<accession>A0A0W0G093</accession>
<feature type="compositionally biased region" description="Basic and acidic residues" evidence="1">
    <location>
        <begin position="113"/>
        <end position="125"/>
    </location>
</feature>
<dbReference type="AlphaFoldDB" id="A0A0W0G093"/>
<feature type="region of interest" description="Disordered" evidence="1">
    <location>
        <begin position="109"/>
        <end position="129"/>
    </location>
</feature>
<gene>
    <name evidence="2" type="ORF">WG66_5399</name>
</gene>
<evidence type="ECO:0000313" key="2">
    <source>
        <dbReference type="EMBL" id="KTB41980.1"/>
    </source>
</evidence>
<sequence>MTSRFSNLHLRPLASKAVSRSEVFSYDEDSSTLASEDEDKNLLDHLKQRIEASLEFVVTGDDRRKRRKLEKGLDDDVKNEDGPFRNLVFRLVSKDVVSIDLRPRLPKLPASYREPDYEDNKERSTQRHKQARAVAVDATWIMEQSIVPNAVGTYCIQSPGLYRDL</sequence>
<evidence type="ECO:0000256" key="1">
    <source>
        <dbReference type="SAM" id="MobiDB-lite"/>
    </source>
</evidence>
<organism evidence="2 3">
    <name type="scientific">Moniliophthora roreri</name>
    <name type="common">Frosty pod rot fungus</name>
    <name type="synonym">Monilia roreri</name>
    <dbReference type="NCBI Taxonomy" id="221103"/>
    <lineage>
        <taxon>Eukaryota</taxon>
        <taxon>Fungi</taxon>
        <taxon>Dikarya</taxon>
        <taxon>Basidiomycota</taxon>
        <taxon>Agaricomycotina</taxon>
        <taxon>Agaricomycetes</taxon>
        <taxon>Agaricomycetidae</taxon>
        <taxon>Agaricales</taxon>
        <taxon>Marasmiineae</taxon>
        <taxon>Marasmiaceae</taxon>
        <taxon>Moniliophthora</taxon>
    </lineage>
</organism>